<comment type="caution">
    <text evidence="1">The sequence shown here is derived from an EMBL/GenBank/DDBJ whole genome shotgun (WGS) entry which is preliminary data.</text>
</comment>
<accession>A0A9J5X366</accession>
<organism evidence="1 2">
    <name type="scientific">Solanum commersonii</name>
    <name type="common">Commerson's wild potato</name>
    <name type="synonym">Commerson's nightshade</name>
    <dbReference type="NCBI Taxonomy" id="4109"/>
    <lineage>
        <taxon>Eukaryota</taxon>
        <taxon>Viridiplantae</taxon>
        <taxon>Streptophyta</taxon>
        <taxon>Embryophyta</taxon>
        <taxon>Tracheophyta</taxon>
        <taxon>Spermatophyta</taxon>
        <taxon>Magnoliopsida</taxon>
        <taxon>eudicotyledons</taxon>
        <taxon>Gunneridae</taxon>
        <taxon>Pentapetalae</taxon>
        <taxon>asterids</taxon>
        <taxon>lamiids</taxon>
        <taxon>Solanales</taxon>
        <taxon>Solanaceae</taxon>
        <taxon>Solanoideae</taxon>
        <taxon>Solaneae</taxon>
        <taxon>Solanum</taxon>
    </lineage>
</organism>
<protein>
    <submittedName>
        <fullName evidence="1">Uncharacterized protein</fullName>
    </submittedName>
</protein>
<dbReference type="EMBL" id="JACXVP010000010">
    <property type="protein sequence ID" value="KAG5581520.1"/>
    <property type="molecule type" value="Genomic_DNA"/>
</dbReference>
<dbReference type="AlphaFoldDB" id="A0A9J5X366"/>
<keyword evidence="2" id="KW-1185">Reference proteome</keyword>
<dbReference type="Proteomes" id="UP000824120">
    <property type="component" value="Chromosome 10"/>
</dbReference>
<evidence type="ECO:0000313" key="1">
    <source>
        <dbReference type="EMBL" id="KAG5581520.1"/>
    </source>
</evidence>
<proteinExistence type="predicted"/>
<name>A0A9J5X366_SOLCO</name>
<reference evidence="1 2" key="1">
    <citation type="submission" date="2020-09" db="EMBL/GenBank/DDBJ databases">
        <title>De no assembly of potato wild relative species, Solanum commersonii.</title>
        <authorList>
            <person name="Cho K."/>
        </authorList>
    </citation>
    <scope>NUCLEOTIDE SEQUENCE [LARGE SCALE GENOMIC DNA]</scope>
    <source>
        <strain evidence="1">LZ3.2</strain>
        <tissue evidence="1">Leaf</tissue>
    </source>
</reference>
<sequence>MAGVKRPYPFSPEYPPLPSFRCKKCCVAPVSRSNESTSCSNKCSVNVEEGNVLKRFYILPGKLLSSITRETNI</sequence>
<gene>
    <name evidence="1" type="ORF">H5410_052147</name>
</gene>
<evidence type="ECO:0000313" key="2">
    <source>
        <dbReference type="Proteomes" id="UP000824120"/>
    </source>
</evidence>